<dbReference type="AlphaFoldDB" id="A0A250FM90"/>
<dbReference type="PRINTS" id="PR01021">
    <property type="entry name" value="OMPADOMAIN"/>
</dbReference>
<evidence type="ECO:0000256" key="1">
    <source>
        <dbReference type="ARBA" id="ARBA00004442"/>
    </source>
</evidence>
<dbReference type="PANTHER" id="PTHR30329">
    <property type="entry name" value="STATOR ELEMENT OF FLAGELLAR MOTOR COMPLEX"/>
    <property type="match status" value="1"/>
</dbReference>
<sequence>MNNIIKKGIIFILVFIPTLICAQDKLYNQQKDIVLSKEELQLLLQKVAEAKLRKIRGEKLANLHKSQQKKALSNIYESNEVKNFYYLAQNADSAYTDIEQVNRKLDILLAYMMKKDSVSVIHLTDTVKYVTNSNLNRAKYATNNPNAARYVAGNDPNSAKYVAKSSPNAVMPIANNSNKDISLQKQLDMIDKSIKDLSNQQKLLAAAVVPLATLNNKDKLDKIQQRTDSILLLSKKQMDHNNVQDQKESSIAVQNVKTPEHKGDNLVISEERRRTLEDLLAKYGNKKTPIYFANNAYVPLPHDTEAMDQIVAMLRDNPELSILLEGYASNVGSAEYNNQLSMKRSESVARLLQKQGISLQRILTAFRGIDGSVDKEKARRVDISVIIR</sequence>
<dbReference type="PANTHER" id="PTHR30329:SF21">
    <property type="entry name" value="LIPOPROTEIN YIAD-RELATED"/>
    <property type="match status" value="1"/>
</dbReference>
<comment type="subcellular location">
    <subcellularLocation>
        <location evidence="1">Cell outer membrane</location>
    </subcellularLocation>
</comment>
<gene>
    <name evidence="6" type="ORF">CGC50_03310</name>
</gene>
<dbReference type="Proteomes" id="UP000217250">
    <property type="component" value="Chromosome"/>
</dbReference>
<dbReference type="Gene3D" id="3.30.1330.60">
    <property type="entry name" value="OmpA-like domain"/>
    <property type="match status" value="1"/>
</dbReference>
<reference evidence="7" key="1">
    <citation type="submission" date="2017-06" db="EMBL/GenBank/DDBJ databases">
        <title>Capnocytophaga spp. assemblies.</title>
        <authorList>
            <person name="Gulvik C.A."/>
        </authorList>
    </citation>
    <scope>NUCLEOTIDE SEQUENCE [LARGE SCALE GENOMIC DNA]</scope>
    <source>
        <strain evidence="7">H1496</strain>
    </source>
</reference>
<dbReference type="Pfam" id="PF00691">
    <property type="entry name" value="OmpA"/>
    <property type="match status" value="1"/>
</dbReference>
<dbReference type="GO" id="GO:0009279">
    <property type="term" value="C:cell outer membrane"/>
    <property type="evidence" value="ECO:0007669"/>
    <property type="project" value="UniProtKB-SubCell"/>
</dbReference>
<keyword evidence="2 4" id="KW-0472">Membrane</keyword>
<evidence type="ECO:0000313" key="7">
    <source>
        <dbReference type="Proteomes" id="UP000217250"/>
    </source>
</evidence>
<dbReference type="GeneID" id="84807588"/>
<evidence type="ECO:0000256" key="2">
    <source>
        <dbReference type="ARBA" id="ARBA00023136"/>
    </source>
</evidence>
<dbReference type="SUPFAM" id="SSF103088">
    <property type="entry name" value="OmpA-like"/>
    <property type="match status" value="1"/>
</dbReference>
<name>A0A250FM90_9FLAO</name>
<dbReference type="OrthoDB" id="1149075at2"/>
<protein>
    <recommendedName>
        <fullName evidence="5">OmpA-like domain-containing protein</fullName>
    </recommendedName>
</protein>
<keyword evidence="3" id="KW-0998">Cell outer membrane</keyword>
<evidence type="ECO:0000313" key="6">
    <source>
        <dbReference type="EMBL" id="ATA86269.1"/>
    </source>
</evidence>
<dbReference type="InterPro" id="IPR006664">
    <property type="entry name" value="OMP_bac"/>
</dbReference>
<dbReference type="RefSeq" id="WP_095909668.1">
    <property type="nucleotide sequence ID" value="NZ_CP022386.1"/>
</dbReference>
<proteinExistence type="predicted"/>
<organism evidence="6 7">
    <name type="scientific">Capnocytophaga gingivalis</name>
    <dbReference type="NCBI Taxonomy" id="1017"/>
    <lineage>
        <taxon>Bacteria</taxon>
        <taxon>Pseudomonadati</taxon>
        <taxon>Bacteroidota</taxon>
        <taxon>Flavobacteriia</taxon>
        <taxon>Flavobacteriales</taxon>
        <taxon>Flavobacteriaceae</taxon>
        <taxon>Capnocytophaga</taxon>
    </lineage>
</organism>
<dbReference type="InterPro" id="IPR006665">
    <property type="entry name" value="OmpA-like"/>
</dbReference>
<dbReference type="CDD" id="cd07185">
    <property type="entry name" value="OmpA_C-like"/>
    <property type="match status" value="1"/>
</dbReference>
<dbReference type="KEGG" id="cgh:CGC50_03310"/>
<feature type="domain" description="OmpA-like" evidence="5">
    <location>
        <begin position="279"/>
        <end position="388"/>
    </location>
</feature>
<evidence type="ECO:0000256" key="4">
    <source>
        <dbReference type="PROSITE-ProRule" id="PRU00473"/>
    </source>
</evidence>
<dbReference type="PROSITE" id="PS51123">
    <property type="entry name" value="OMPA_2"/>
    <property type="match status" value="1"/>
</dbReference>
<dbReference type="InterPro" id="IPR050330">
    <property type="entry name" value="Bact_OuterMem_StrucFunc"/>
</dbReference>
<evidence type="ECO:0000256" key="3">
    <source>
        <dbReference type="ARBA" id="ARBA00023237"/>
    </source>
</evidence>
<dbReference type="InterPro" id="IPR036737">
    <property type="entry name" value="OmpA-like_sf"/>
</dbReference>
<evidence type="ECO:0000259" key="5">
    <source>
        <dbReference type="PROSITE" id="PS51123"/>
    </source>
</evidence>
<accession>A0A250FM90</accession>
<dbReference type="EMBL" id="CP022386">
    <property type="protein sequence ID" value="ATA86269.1"/>
    <property type="molecule type" value="Genomic_DNA"/>
</dbReference>